<proteinExistence type="predicted"/>
<accession>A0ACB7W4M7</accession>
<evidence type="ECO:0000313" key="2">
    <source>
        <dbReference type="Proteomes" id="UP000827976"/>
    </source>
</evidence>
<dbReference type="EMBL" id="CM037015">
    <property type="protein sequence ID" value="KAH7682403.1"/>
    <property type="molecule type" value="Genomic_DNA"/>
</dbReference>
<organism evidence="1 2">
    <name type="scientific">Dioscorea alata</name>
    <name type="common">Purple yam</name>
    <dbReference type="NCBI Taxonomy" id="55571"/>
    <lineage>
        <taxon>Eukaryota</taxon>
        <taxon>Viridiplantae</taxon>
        <taxon>Streptophyta</taxon>
        <taxon>Embryophyta</taxon>
        <taxon>Tracheophyta</taxon>
        <taxon>Spermatophyta</taxon>
        <taxon>Magnoliopsida</taxon>
        <taxon>Liliopsida</taxon>
        <taxon>Dioscoreales</taxon>
        <taxon>Dioscoreaceae</taxon>
        <taxon>Dioscorea</taxon>
    </lineage>
</organism>
<name>A0ACB7W4M7_DIOAL</name>
<evidence type="ECO:0000313" key="1">
    <source>
        <dbReference type="EMBL" id="KAH7682403.1"/>
    </source>
</evidence>
<dbReference type="Proteomes" id="UP000827976">
    <property type="component" value="Chromosome 5"/>
</dbReference>
<keyword evidence="2" id="KW-1185">Reference proteome</keyword>
<protein>
    <submittedName>
        <fullName evidence="1">Uncharacterized protein</fullName>
    </submittedName>
</protein>
<reference evidence="2" key="1">
    <citation type="journal article" date="2022" name="Nat. Commun.">
        <title>Chromosome evolution and the genetic basis of agronomically important traits in greater yam.</title>
        <authorList>
            <person name="Bredeson J.V."/>
            <person name="Lyons J.B."/>
            <person name="Oniyinde I.O."/>
            <person name="Okereke N.R."/>
            <person name="Kolade O."/>
            <person name="Nnabue I."/>
            <person name="Nwadili C.O."/>
            <person name="Hribova E."/>
            <person name="Parker M."/>
            <person name="Nwogha J."/>
            <person name="Shu S."/>
            <person name="Carlson J."/>
            <person name="Kariba R."/>
            <person name="Muthemba S."/>
            <person name="Knop K."/>
            <person name="Barton G.J."/>
            <person name="Sherwood A.V."/>
            <person name="Lopez-Montes A."/>
            <person name="Asiedu R."/>
            <person name="Jamnadass R."/>
            <person name="Muchugi A."/>
            <person name="Goodstein D."/>
            <person name="Egesi C.N."/>
            <person name="Featherston J."/>
            <person name="Asfaw A."/>
            <person name="Simpson G.G."/>
            <person name="Dolezel J."/>
            <person name="Hendre P.S."/>
            <person name="Van Deynze A."/>
            <person name="Kumar P.L."/>
            <person name="Obidiegwu J.E."/>
            <person name="Bhattacharjee R."/>
            <person name="Rokhsar D.S."/>
        </authorList>
    </citation>
    <scope>NUCLEOTIDE SEQUENCE [LARGE SCALE GENOMIC DNA]</scope>
    <source>
        <strain evidence="2">cv. TDa95/00328</strain>
    </source>
</reference>
<gene>
    <name evidence="1" type="ORF">IHE45_05G119000</name>
</gene>
<comment type="caution">
    <text evidence="1">The sequence shown here is derived from an EMBL/GenBank/DDBJ whole genome shotgun (WGS) entry which is preliminary data.</text>
</comment>
<sequence>MNAGNRSLSICLYTVVGAGKRPLYQLLMNEIQRIVLLDLKVEILSLQPAKTEGKEKEVPESCTASPVIGIAEDGDNCTQLLSAVCTQLSHH</sequence>